<organism evidence="2 3">
    <name type="scientific">Flavobacterium suzhouense</name>
    <dbReference type="NCBI Taxonomy" id="1529638"/>
    <lineage>
        <taxon>Bacteria</taxon>
        <taxon>Pseudomonadati</taxon>
        <taxon>Bacteroidota</taxon>
        <taxon>Flavobacteriia</taxon>
        <taxon>Flavobacteriales</taxon>
        <taxon>Flavobacteriaceae</taxon>
        <taxon>Flavobacterium</taxon>
    </lineage>
</organism>
<keyword evidence="1" id="KW-1133">Transmembrane helix</keyword>
<evidence type="ECO:0000256" key="1">
    <source>
        <dbReference type="SAM" id="Phobius"/>
    </source>
</evidence>
<sequence>MKNKVLAIIFFSIIGVILYSITKSYIKKNDVENHGKISIGKYVYHESWAKGELNIFEFYIGKERYKGNGGRAGKSFSKNIGKFYKIIYSQKYPGVVRALFDEEVTDTMAIFKAGFSKDDIKILPKN</sequence>
<evidence type="ECO:0008006" key="4">
    <source>
        <dbReference type="Google" id="ProtNLM"/>
    </source>
</evidence>
<keyword evidence="1" id="KW-0472">Membrane</keyword>
<reference evidence="3" key="1">
    <citation type="journal article" date="2019" name="Int. J. Syst. Evol. Microbiol.">
        <title>The Global Catalogue of Microorganisms (GCM) 10K type strain sequencing project: providing services to taxonomists for standard genome sequencing and annotation.</title>
        <authorList>
            <consortium name="The Broad Institute Genomics Platform"/>
            <consortium name="The Broad Institute Genome Sequencing Center for Infectious Disease"/>
            <person name="Wu L."/>
            <person name="Ma J."/>
        </authorList>
    </citation>
    <scope>NUCLEOTIDE SEQUENCE [LARGE SCALE GENOMIC DNA]</scope>
    <source>
        <strain evidence="3">KCTC 42107</strain>
    </source>
</reference>
<dbReference type="EMBL" id="JBHUMD010000007">
    <property type="protein sequence ID" value="MFD2601620.1"/>
    <property type="molecule type" value="Genomic_DNA"/>
</dbReference>
<feature type="transmembrane region" description="Helical" evidence="1">
    <location>
        <begin position="6"/>
        <end position="26"/>
    </location>
</feature>
<proteinExistence type="predicted"/>
<keyword evidence="3" id="KW-1185">Reference proteome</keyword>
<name>A0ABW5NTB1_9FLAO</name>
<comment type="caution">
    <text evidence="2">The sequence shown here is derived from an EMBL/GenBank/DDBJ whole genome shotgun (WGS) entry which is preliminary data.</text>
</comment>
<gene>
    <name evidence="2" type="ORF">ACFSR3_06095</name>
</gene>
<evidence type="ECO:0000313" key="2">
    <source>
        <dbReference type="EMBL" id="MFD2601620.1"/>
    </source>
</evidence>
<protein>
    <recommendedName>
        <fullName evidence="4">YxeA family protein</fullName>
    </recommendedName>
</protein>
<accession>A0ABW5NTB1</accession>
<dbReference type="Proteomes" id="UP001597480">
    <property type="component" value="Unassembled WGS sequence"/>
</dbReference>
<keyword evidence="1" id="KW-0812">Transmembrane</keyword>
<evidence type="ECO:0000313" key="3">
    <source>
        <dbReference type="Proteomes" id="UP001597480"/>
    </source>
</evidence>
<dbReference type="RefSeq" id="WP_379820174.1">
    <property type="nucleotide sequence ID" value="NZ_JBHUMD010000007.1"/>
</dbReference>